<organism evidence="3">
    <name type="scientific">Albugo laibachii Nc14</name>
    <dbReference type="NCBI Taxonomy" id="890382"/>
    <lineage>
        <taxon>Eukaryota</taxon>
        <taxon>Sar</taxon>
        <taxon>Stramenopiles</taxon>
        <taxon>Oomycota</taxon>
        <taxon>Peronosporomycetes</taxon>
        <taxon>Albuginales</taxon>
        <taxon>Albuginaceae</taxon>
        <taxon>Albugo</taxon>
    </lineage>
</organism>
<feature type="region of interest" description="Disordered" evidence="2">
    <location>
        <begin position="2999"/>
        <end position="3021"/>
    </location>
</feature>
<evidence type="ECO:0000313" key="3">
    <source>
        <dbReference type="EMBL" id="CCA19588.1"/>
    </source>
</evidence>
<feature type="compositionally biased region" description="Basic and acidic residues" evidence="2">
    <location>
        <begin position="3110"/>
        <end position="3129"/>
    </location>
</feature>
<feature type="compositionally biased region" description="Acidic residues" evidence="2">
    <location>
        <begin position="442"/>
        <end position="457"/>
    </location>
</feature>
<feature type="compositionally biased region" description="Acidic residues" evidence="2">
    <location>
        <begin position="890"/>
        <end position="900"/>
    </location>
</feature>
<keyword evidence="1" id="KW-0175">Coiled coil</keyword>
<sequence>MSNYEEEVKTLRKHVSGRVQHLVGLFGKKAGTESERQTSDPSKGKFSLVIYPQISPVLTKLQTHFTEKKNELALKRSTSIKEEKEAGKKSYKAVPSHDPVYQRAVRLRAEQRSAELEAKASLLKFTQSAKSRVDTHAEELRRQEQRYREQEAAAKRSLEKNTGGAVFSQGYMKAKEIATYSRQKETEAKKALQQFHHYDYSHKIIHVNGIPVPRDPDEHNQYFPPQKYNFLSSPQIRSASKASASRALESFVGGFCESEEESKKQNDAVYGKNLEIYSPIAVKTDNTNVVGGNYLWENERKSYTLCSPRSSEERSRFSFDSVPLNDAEEKEKVDGTIRTRSRKKSDVRSLYELQITQTMRKGTLQSKRGNGSEERTLKDGKEEIQEVGKEEICLTVDDPHVNEEGERCEDADDVEEAVVKTEECVSSFQSVVTSTESTAFGSEDEAIDRDEEVEEERSEIVAEMETAQHTSAASDIVMEEVEAIETGESDGKLTEEDASEMEMELKDTQMEQSTSTASHMSYSQSYSYEKITTTTSVSKVSSFTKEESVRKVMADDVQISQVDSAVVSEAVQEAATFAYRENVDSIALETHSEDNNEGIDGDIGNGDADRATLIEEIEESECDAEDREMKDSTEIMASQSAEVEHAVVDCVSATVDASVMEEAAEIEERLNFLTHAKGESVEAEAESISAHKVAEAIGSQIPEMDVTESVRTAKDVVETEKVEEKGENACESDAEVDFSLGNDKIVAISWHMEHILKEAIHFMDFKYGNRNSVQGSASVFESNASSVASDATAASDELTKIKDEIEVKTTASTEIIDTNAKVSERGTLQMVEDVKREEDVVDVTRNGFVGVSWCMSQILETTVTYMEMKVTLERESMDVEEGITEKQLEESAEEGDSSSDVEEMDAKVMEEEFHNVSEIEIVKDVCHVKETKASRTIGKVVEIDSMAIDDRAITASWHMQHILEETIKYMEVKYSVDTQELTLISSEGTDETESDERIIAKHEIRVESIENDKVVKDCQAVENEKIISTEDELVVQVDETYCAIVEDAQVSGNVSVTSDVAPEGSGNTQWDASNVSVASESEYNEDAKSNVVADLDAEDVPELMEGSLDESVNGSIDTLAGNEMEAIPCAHEKADLEMSNVAEITKHEFAGASWFMSQIVKITVEYMEMKVAMKSKSVDVEGAEEDSEKVSLSCEKIDESVQKEITTENEMEEIAEGDSLNDVDRMDTTDMENVETNQLVSVAGTKIPSVDVETIAINVSVKSDEEESTSESDNVSEMEKVEDGEVVETKVLSTIKSDVEADSVAVDDRAITPSSYMKHILEETIKYMELKYSDDTQQSTQISETSEHSNVGNDIESDERTAAEHESGVEDNQKDVFIQDSLTDNQYDYNDMNTNTEDEMVTQVDVSFDEAESETKLIEEDTKESAIVIERPDVAPRVFGAFQPDHNEEKTDSVSGLMEGSLEYSAKSLDASTGSEMEAILFVQESSELANDNVQLDSNAIEKADSEMLKRNEVIKEEKFVGASWHMSEIVEITVEYMEMRVTMDSESIDVEEVTTEKQLEGITGEDMTDMEYDQLLAIDDTRPLSVDVEAISENVAVTSDEDESVQSQLESGSENVSRIEDQVSITNEVDAEIDSVAVDGRAITASWYMQHILEETIKYMEVKFTTDTQESTLLSQTNESSDVVDVTSDEIEEDAIESRNEAESSDVALQEDSTGSVAIVSQSDDNEEEAESNVVADLDVKDVSGSMQGLLDSVKTLDTSKEIEIQAIPCVQESSEEMILADSNVHEKVHSEIFKTKEDVVEFTKDEFVGVSWHMAQILEITVEFMENALHTIERSEAVNEDNEEISPLIGSIHLSESTVQNRLGGIAEVEKAVNDAEEEDANDMEDVAYSVAHSSTVIGNDDMDSESAPDKSDEEVDTLNESQLETESDTIARSEQENDVEDEDEALTVTEMIVRDFASVEFATTEGEEEGISMKMDVNDSSDETRTMEMEFIGVSWHMTTILKTTVEFLESKRIHQETIDINKAHTEEIAAASDEAFKLESNALDQVSTITEIVLEEIVSTENISTLEESTIIAETTESVPVFTTEVSGVENVETSQFVSEVIVSNTVVDEEAVMTFEGVSWHMEHILQRTFESMSVENVTEGQNQPNDVPELDNVEVAESEQLVKDCVNEPQFVCEDGEVEEMIKKVDFDIVDEVVVSDHSDASEAEEEVNVADELLARDIFAGAYMPTILSKTIEFMNAWTRKDIQMEASSKVSETPHFITQTEEVHEVDDSPSIDAQSDIEAEDGKSEKASDDVEIAEAERLEHVEMTPRITHSLDVIAFGEALESDTETISLRDRIQSEEVCPSGDFKSTCTGEMMQAERMEEMQSAYGSNGMESFEYESIAVETVTTSVTTVTTTNWETQEDTSDDDRYSSPAVAVFLDEIIERIDVDESSESVEDSTIDDVTQHTEIHTVREIAQEFVQSIWNEVIHAVSVGSIDTEGIVNVSGDENVLEAVEETQQTLVEDVSDDKELTNASKVVVHDNANENGSGRVEVIIPSSNDGLTTQDAMFVYEHSEFEHVTIDAMSVRKEEIVQKESGEFLEYEETTTTINSVSKTICETVEFEQMEESNRFTELSPEAVEHNPQSSMMEGAAREKTEIPESVSSEMVSRTVEELVDDSVRMSQETFDDEQAMTSDALETGNIEENVTKAVGQERMEEAAETVVVADEMIDTPSDTSESVKEKRHVDDAHDSIAASMVDEIITIIKDETQVDFMEADVDAETPNELASIRSHNSNVIATDNVSASSQEINSHTQIETEESMTVANLEAVSSELIHVIVDDISETDSDTKCANHPGDHETFSSEPFDRVVEEGSLHASDTKVVSQCIVTMESTTSVQHTSIRSISSVSTIEMNDEATHTNVSSALQETTSFSSEQFTQSESQRIEIIETSASGVNEKDIASRKDELDDDEAGDATGQDLTPRRSSLDEESNEKPTLSQSRGSFGSFLKSFNLLGSSGRRRSEPTEKEPIQVNTDAEASIVAISDIDSEEYHDSKDEQDACEKEKLEYQELPSARDSIERGSFSSFEGSSSGIGGIGGLSSPIPQNLSTFHDPTPASVADFLMETQSREQRPLVQDDLRTLDTHENVNAVESSEAKVSEGSRDNIPSNEENSEAVESKSASKSRFGSFKSSSIAKKFGWKRASGSKDTREDGSI</sequence>
<feature type="compositionally biased region" description="Polar residues" evidence="2">
    <location>
        <begin position="2978"/>
        <end position="2987"/>
    </location>
</feature>
<feature type="compositionally biased region" description="Low complexity" evidence="2">
    <location>
        <begin position="3064"/>
        <end position="3074"/>
    </location>
</feature>
<feature type="coiled-coil region" evidence="1">
    <location>
        <begin position="126"/>
        <end position="160"/>
    </location>
</feature>
<gene>
    <name evidence="3" type="primary">AlNc14C74G5013</name>
    <name evidence="3" type="ORF">ALNC14_057310</name>
</gene>
<feature type="compositionally biased region" description="Basic and acidic residues" evidence="2">
    <location>
        <begin position="1358"/>
        <end position="1374"/>
    </location>
</feature>
<feature type="region of interest" description="Disordered" evidence="2">
    <location>
        <begin position="1336"/>
        <end position="1380"/>
    </location>
</feature>
<evidence type="ECO:0000256" key="2">
    <source>
        <dbReference type="SAM" id="MobiDB-lite"/>
    </source>
</evidence>
<feature type="compositionally biased region" description="Polar residues" evidence="2">
    <location>
        <begin position="510"/>
        <end position="522"/>
    </location>
</feature>
<name>F0WEF6_9STRA</name>
<dbReference type="HOGENOM" id="CLU_225523_0_0_1"/>
<feature type="compositionally biased region" description="Acidic residues" evidence="2">
    <location>
        <begin position="1903"/>
        <end position="1930"/>
    </location>
</feature>
<feature type="compositionally biased region" description="Acidic residues" evidence="2">
    <location>
        <begin position="1264"/>
        <end position="1276"/>
    </location>
</feature>
<feature type="compositionally biased region" description="Acidic residues" evidence="2">
    <location>
        <begin position="477"/>
        <end position="488"/>
    </location>
</feature>
<feature type="compositionally biased region" description="Polar residues" evidence="2">
    <location>
        <begin position="1712"/>
        <end position="1724"/>
    </location>
</feature>
<feature type="compositionally biased region" description="Basic and acidic residues" evidence="2">
    <location>
        <begin position="3137"/>
        <end position="3146"/>
    </location>
</feature>
<feature type="compositionally biased region" description="Low complexity" evidence="2">
    <location>
        <begin position="2911"/>
        <end position="2926"/>
    </location>
</feature>
<accession>F0WEF6</accession>
<feature type="compositionally biased region" description="Polar residues" evidence="2">
    <location>
        <begin position="1336"/>
        <end position="1352"/>
    </location>
</feature>
<feature type="compositionally biased region" description="Basic and acidic residues" evidence="2">
    <location>
        <begin position="878"/>
        <end position="889"/>
    </location>
</feature>
<feature type="compositionally biased region" description="Low complexity" evidence="2">
    <location>
        <begin position="3161"/>
        <end position="3173"/>
    </location>
</feature>
<reference evidence="3" key="2">
    <citation type="submission" date="2011-02" db="EMBL/GenBank/DDBJ databases">
        <authorList>
            <person name="MacLean D."/>
        </authorList>
    </citation>
    <scope>NUCLEOTIDE SEQUENCE</scope>
</reference>
<feature type="compositionally biased region" description="Basic and acidic residues" evidence="2">
    <location>
        <begin position="3004"/>
        <end position="3013"/>
    </location>
</feature>
<proteinExistence type="predicted"/>
<feature type="region of interest" description="Disordered" evidence="2">
    <location>
        <begin position="432"/>
        <end position="522"/>
    </location>
</feature>
<evidence type="ECO:0000256" key="1">
    <source>
        <dbReference type="SAM" id="Coils"/>
    </source>
</evidence>
<dbReference type="EMBL" id="FR824119">
    <property type="protein sequence ID" value="CCA19588.1"/>
    <property type="molecule type" value="Genomic_DNA"/>
</dbReference>
<feature type="region of interest" description="Disordered" evidence="2">
    <location>
        <begin position="2903"/>
        <end position="2987"/>
    </location>
</feature>
<feature type="region of interest" description="Disordered" evidence="2">
    <location>
        <begin position="1697"/>
        <end position="1734"/>
    </location>
</feature>
<feature type="compositionally biased region" description="Polar residues" evidence="2">
    <location>
        <begin position="3086"/>
        <end position="3095"/>
    </location>
</feature>
<protein>
    <submittedName>
        <fullName evidence="3">AlNc14C74G5013 protein</fullName>
    </submittedName>
</protein>
<feature type="region of interest" description="Disordered" evidence="2">
    <location>
        <begin position="3054"/>
        <end position="3173"/>
    </location>
</feature>
<reference evidence="3" key="1">
    <citation type="journal article" date="2011" name="PLoS Biol.">
        <title>Gene gain and loss during evolution of obligate parasitism in the white rust pathogen of Arabidopsis thaliana.</title>
        <authorList>
            <person name="Kemen E."/>
            <person name="Gardiner A."/>
            <person name="Schultz-Larsen T."/>
            <person name="Kemen A.C."/>
            <person name="Balmuth A.L."/>
            <person name="Robert-Seilaniantz A."/>
            <person name="Bailey K."/>
            <person name="Holub E."/>
            <person name="Studholme D.J."/>
            <person name="Maclean D."/>
            <person name="Jones J.D."/>
        </authorList>
    </citation>
    <scope>NUCLEOTIDE SEQUENCE</scope>
</reference>
<feature type="region of interest" description="Disordered" evidence="2">
    <location>
        <begin position="878"/>
        <end position="900"/>
    </location>
</feature>
<feature type="compositionally biased region" description="Basic and acidic residues" evidence="2">
    <location>
        <begin position="2940"/>
        <end position="2950"/>
    </location>
</feature>
<feature type="region of interest" description="Disordered" evidence="2">
    <location>
        <begin position="1262"/>
        <end position="1281"/>
    </location>
</feature>
<feature type="region of interest" description="Disordered" evidence="2">
    <location>
        <begin position="1897"/>
        <end position="1946"/>
    </location>
</feature>